<dbReference type="RefSeq" id="WP_209848415.1">
    <property type="nucleotide sequence ID" value="NZ_CBCRVE010000006.1"/>
</dbReference>
<name>A0ABS4H329_9BACL</name>
<feature type="transmembrane region" description="Helical" evidence="1">
    <location>
        <begin position="20"/>
        <end position="39"/>
    </location>
</feature>
<evidence type="ECO:0000313" key="3">
    <source>
        <dbReference type="Proteomes" id="UP001519273"/>
    </source>
</evidence>
<sequence length="237" mass="26052">MMVRALSADFLKIRGRGIWLLAIIGPLGIIALQAINFGIRYDYLTKLYAKDLWGGLLENIAGFVPLTLFLGFTLVCSLIANVEYQTSSWKQLLALPISRTAVFSSKFALTVIVLLMSCVLLTLGTIGLGLALKFDAPIPYMDIAKLGFYPFLAALPMLALQLWLSISFRNQGLGVSIGILCSVFSSFTWKAQDWMPLKWPILAYEGDNPLQFVMIGLICGIAVLLAGVVHFARKDVD</sequence>
<feature type="transmembrane region" description="Helical" evidence="1">
    <location>
        <begin position="146"/>
        <end position="166"/>
    </location>
</feature>
<evidence type="ECO:0000256" key="1">
    <source>
        <dbReference type="SAM" id="Phobius"/>
    </source>
</evidence>
<comment type="caution">
    <text evidence="2">The sequence shown here is derived from an EMBL/GenBank/DDBJ whole genome shotgun (WGS) entry which is preliminary data.</text>
</comment>
<feature type="transmembrane region" description="Helical" evidence="1">
    <location>
        <begin position="107"/>
        <end position="134"/>
    </location>
</feature>
<keyword evidence="3" id="KW-1185">Reference proteome</keyword>
<dbReference type="Pfam" id="PF12730">
    <property type="entry name" value="ABC2_membrane_4"/>
    <property type="match status" value="1"/>
</dbReference>
<evidence type="ECO:0008006" key="4">
    <source>
        <dbReference type="Google" id="ProtNLM"/>
    </source>
</evidence>
<evidence type="ECO:0000313" key="2">
    <source>
        <dbReference type="EMBL" id="MBP1936931.1"/>
    </source>
</evidence>
<feature type="transmembrane region" description="Helical" evidence="1">
    <location>
        <begin position="59"/>
        <end position="80"/>
    </location>
</feature>
<organism evidence="2 3">
    <name type="scientific">Paenibacillus sediminis</name>
    <dbReference type="NCBI Taxonomy" id="664909"/>
    <lineage>
        <taxon>Bacteria</taxon>
        <taxon>Bacillati</taxon>
        <taxon>Bacillota</taxon>
        <taxon>Bacilli</taxon>
        <taxon>Bacillales</taxon>
        <taxon>Paenibacillaceae</taxon>
        <taxon>Paenibacillus</taxon>
    </lineage>
</organism>
<keyword evidence="1" id="KW-1133">Transmembrane helix</keyword>
<dbReference type="CDD" id="cd21809">
    <property type="entry name" value="ABC-2_lan_permease-like"/>
    <property type="match status" value="1"/>
</dbReference>
<accession>A0ABS4H329</accession>
<feature type="transmembrane region" description="Helical" evidence="1">
    <location>
        <begin position="212"/>
        <end position="232"/>
    </location>
</feature>
<dbReference type="Proteomes" id="UP001519273">
    <property type="component" value="Unassembled WGS sequence"/>
</dbReference>
<gene>
    <name evidence="2" type="ORF">J2Z20_001813</name>
</gene>
<reference evidence="2 3" key="1">
    <citation type="submission" date="2021-03" db="EMBL/GenBank/DDBJ databases">
        <title>Genomic Encyclopedia of Type Strains, Phase IV (KMG-IV): sequencing the most valuable type-strain genomes for metagenomic binning, comparative biology and taxonomic classification.</title>
        <authorList>
            <person name="Goeker M."/>
        </authorList>
    </citation>
    <scope>NUCLEOTIDE SEQUENCE [LARGE SCALE GENOMIC DNA]</scope>
    <source>
        <strain evidence="2 3">DSM 23491</strain>
    </source>
</reference>
<feature type="transmembrane region" description="Helical" evidence="1">
    <location>
        <begin position="173"/>
        <end position="192"/>
    </location>
</feature>
<keyword evidence="1" id="KW-0812">Transmembrane</keyword>
<keyword evidence="1" id="KW-0472">Membrane</keyword>
<proteinExistence type="predicted"/>
<protein>
    <recommendedName>
        <fullName evidence="4">Permease</fullName>
    </recommendedName>
</protein>
<dbReference type="EMBL" id="JAGGKP010000003">
    <property type="protein sequence ID" value="MBP1936931.1"/>
    <property type="molecule type" value="Genomic_DNA"/>
</dbReference>